<organism evidence="1 2">
    <name type="scientific">Burkholderia pseudomallei</name>
    <name type="common">Pseudomonas pseudomallei</name>
    <dbReference type="NCBI Taxonomy" id="28450"/>
    <lineage>
        <taxon>Bacteria</taxon>
        <taxon>Pseudomonadati</taxon>
        <taxon>Pseudomonadota</taxon>
        <taxon>Betaproteobacteria</taxon>
        <taxon>Burkholderiales</taxon>
        <taxon>Burkholderiaceae</taxon>
        <taxon>Burkholderia</taxon>
        <taxon>pseudomallei group</taxon>
    </lineage>
</organism>
<sequence length="353" mass="39985">MKENGRSSTPGKPMSPGEQWDAIHDRILAELPRLQVSASCAGDDDGIDSPILVQSASLTKKKDAIDFLLYMLDPPVRLETSKDEQTYQGGRQTLRLADSQHDIPNGWDSDLALDQALRRYRRRLEADPSYDYRTPSPESAAYPFLPEARFRYLIRKVFKKLEAPYKVGASLYIYHQMQLLGKSPAPSLSKSQSLVDNAPLHQDQTASHERRGDSRKIGENWGKYFGASHYWAAFVVMSGNPFIPPEDALPRFLLQADIDKFKRLAAAFLHFRRALSENAPHDAARSQQHIFRALYTDLTRSDFGDMLPLPASEIPNLIADFQWQWLDQYSSGKQAPALRRARKGSPPDNELGW</sequence>
<evidence type="ECO:0000313" key="1">
    <source>
        <dbReference type="EMBL" id="KGX05679.1"/>
    </source>
</evidence>
<reference evidence="1 2" key="1">
    <citation type="submission" date="2014-08" db="EMBL/GenBank/DDBJ databases">
        <authorList>
            <person name="Bunnell A."/>
            <person name="Chain P.S."/>
            <person name="Chertkov O."/>
            <person name="Currie B.J."/>
            <person name="Daligault H.E."/>
            <person name="Davenport K.W."/>
            <person name="Davis C."/>
            <person name="Gleasner C.D."/>
            <person name="Johnson S.L."/>
            <person name="Kaestli M."/>
            <person name="Koren S."/>
            <person name="Kunde Y.A."/>
            <person name="Mayo M."/>
            <person name="McMurry K.K."/>
            <person name="Price E.P."/>
            <person name="Reitenga K.G."/>
            <person name="Robison R."/>
            <person name="Rosovitz M.J."/>
            <person name="Sarovich D.S."/>
            <person name="Teshima H."/>
        </authorList>
    </citation>
    <scope>NUCLEOTIDE SEQUENCE [LARGE SCALE GENOMIC DNA]</scope>
    <source>
        <strain evidence="1 2">MSHR44</strain>
    </source>
</reference>
<dbReference type="Proteomes" id="UP000030475">
    <property type="component" value="Unassembled WGS sequence"/>
</dbReference>
<proteinExistence type="predicted"/>
<dbReference type="RefSeq" id="WP_155033595.1">
    <property type="nucleotide sequence ID" value="NZ_KN323088.1"/>
</dbReference>
<name>A0AA40J8L6_BURPE</name>
<accession>A0AA40J8L6</accession>
<dbReference type="AlphaFoldDB" id="A0AA40J8L6"/>
<dbReference type="EMBL" id="JQIM01000010">
    <property type="protein sequence ID" value="KGX05679.1"/>
    <property type="molecule type" value="Genomic_DNA"/>
</dbReference>
<evidence type="ECO:0000313" key="2">
    <source>
        <dbReference type="Proteomes" id="UP000030475"/>
    </source>
</evidence>
<protein>
    <submittedName>
        <fullName evidence="1">Uncharacterized protein</fullName>
    </submittedName>
</protein>
<gene>
    <name evidence="1" type="ORF">Y036_2894</name>
</gene>
<comment type="caution">
    <text evidence="1">The sequence shown here is derived from an EMBL/GenBank/DDBJ whole genome shotgun (WGS) entry which is preliminary data.</text>
</comment>